<evidence type="ECO:0000256" key="1">
    <source>
        <dbReference type="ARBA" id="ARBA00022737"/>
    </source>
</evidence>
<keyword evidence="3" id="KW-0812">Transmembrane</keyword>
<dbReference type="InterPro" id="IPR050952">
    <property type="entry name" value="TRIM-NHL_E3_ligases"/>
</dbReference>
<dbReference type="OrthoDB" id="820429at2"/>
<dbReference type="PROSITE" id="PS51125">
    <property type="entry name" value="NHL"/>
    <property type="match status" value="1"/>
</dbReference>
<dbReference type="Pfam" id="PF17170">
    <property type="entry name" value="DUF5128"/>
    <property type="match status" value="1"/>
</dbReference>
<reference evidence="5" key="1">
    <citation type="submission" date="2016-11" db="EMBL/GenBank/DDBJ databases">
        <authorList>
            <person name="Varghese N."/>
            <person name="Submissions S."/>
        </authorList>
    </citation>
    <scope>NUCLEOTIDE SEQUENCE [LARGE SCALE GENOMIC DNA]</scope>
    <source>
        <strain evidence="5">DSM 22212</strain>
    </source>
</reference>
<evidence type="ECO:0008006" key="6">
    <source>
        <dbReference type="Google" id="ProtNLM"/>
    </source>
</evidence>
<keyword evidence="5" id="KW-1185">Reference proteome</keyword>
<keyword evidence="1" id="KW-0677">Repeat</keyword>
<dbReference type="GO" id="GO:0061630">
    <property type="term" value="F:ubiquitin protein ligase activity"/>
    <property type="evidence" value="ECO:0007669"/>
    <property type="project" value="TreeGrafter"/>
</dbReference>
<dbReference type="SUPFAM" id="SSF101898">
    <property type="entry name" value="NHL repeat"/>
    <property type="match status" value="1"/>
</dbReference>
<sequence>MWLGLPGEGALIYCVGYIILLIRKLPGRRDEGIYMTYLTLGPMRRSRLAGLLLLGVLATPAAAQFTGQRHPDWKRLEPAEQFDEIWSEGWTGKKSGALHSLSERLRKMRRQWRVGALQSPHAWEMFGRVQDVAIDRRGRVFVLDNEYATVRVFSAKGDFLFEVGRRGEGPGEFIYPEFLAIDSHDTLYVTDRRHGIHVFAPRDNHYQYVRTIILPRIASGGLCVSDTSIIISDRLSNRNKSLIYHIGKSGNIINQFGKGINYDTNNPLVLSYITRNYMACDWKHRMLIIAYRNAPIVQVYRMDGTLLKTIAIRDLELIGFIEMKSGGITFPRRRDKEAVLINVLRVAEGVFLIQYAIWQTKDFDRARPFAYLFDVVNNRKIFLNKLPVPRIMALHGNRLIASDYDDIPHISYYTY</sequence>
<keyword evidence="3" id="KW-1133">Transmembrane helix</keyword>
<dbReference type="EMBL" id="FRAU01000001">
    <property type="protein sequence ID" value="SHK20767.1"/>
    <property type="molecule type" value="Genomic_DNA"/>
</dbReference>
<evidence type="ECO:0000256" key="2">
    <source>
        <dbReference type="PROSITE-ProRule" id="PRU00504"/>
    </source>
</evidence>
<dbReference type="InterPro" id="IPR001258">
    <property type="entry name" value="NHL_repeat"/>
</dbReference>
<dbReference type="STRING" id="633813.SAMN04488087_0661"/>
<evidence type="ECO:0000313" key="4">
    <source>
        <dbReference type="EMBL" id="SHK20767.1"/>
    </source>
</evidence>
<dbReference type="PANTHER" id="PTHR24104:SF25">
    <property type="entry name" value="PROTEIN LIN-41"/>
    <property type="match status" value="1"/>
</dbReference>
<dbReference type="GO" id="GO:0043161">
    <property type="term" value="P:proteasome-mediated ubiquitin-dependent protein catabolic process"/>
    <property type="evidence" value="ECO:0007669"/>
    <property type="project" value="TreeGrafter"/>
</dbReference>
<feature type="transmembrane region" description="Helical" evidence="3">
    <location>
        <begin position="46"/>
        <end position="65"/>
    </location>
</feature>
<dbReference type="GO" id="GO:0000209">
    <property type="term" value="P:protein polyubiquitination"/>
    <property type="evidence" value="ECO:0007669"/>
    <property type="project" value="TreeGrafter"/>
</dbReference>
<proteinExistence type="predicted"/>
<evidence type="ECO:0000256" key="3">
    <source>
        <dbReference type="SAM" id="Phobius"/>
    </source>
</evidence>
<feature type="transmembrane region" description="Helical" evidence="3">
    <location>
        <begin position="6"/>
        <end position="25"/>
    </location>
</feature>
<organism evidence="4 5">
    <name type="scientific">Rhodothermus profundi</name>
    <dbReference type="NCBI Taxonomy" id="633813"/>
    <lineage>
        <taxon>Bacteria</taxon>
        <taxon>Pseudomonadati</taxon>
        <taxon>Rhodothermota</taxon>
        <taxon>Rhodothermia</taxon>
        <taxon>Rhodothermales</taxon>
        <taxon>Rhodothermaceae</taxon>
        <taxon>Rhodothermus</taxon>
    </lineage>
</organism>
<evidence type="ECO:0000313" key="5">
    <source>
        <dbReference type="Proteomes" id="UP000185812"/>
    </source>
</evidence>
<dbReference type="InterPro" id="IPR011042">
    <property type="entry name" value="6-blade_b-propeller_TolB-like"/>
</dbReference>
<feature type="repeat" description="NHL" evidence="2">
    <location>
        <begin position="160"/>
        <end position="202"/>
    </location>
</feature>
<accession>A0A1M6QL75</accession>
<dbReference type="Gene3D" id="2.120.10.30">
    <property type="entry name" value="TolB, C-terminal domain"/>
    <property type="match status" value="1"/>
</dbReference>
<name>A0A1M6QL75_9BACT</name>
<dbReference type="RefSeq" id="WP_072714501.1">
    <property type="nucleotide sequence ID" value="NZ_FRAU01000001.1"/>
</dbReference>
<dbReference type="PANTHER" id="PTHR24104">
    <property type="entry name" value="E3 UBIQUITIN-PROTEIN LIGASE NHLRC1-RELATED"/>
    <property type="match status" value="1"/>
</dbReference>
<dbReference type="GO" id="GO:0008270">
    <property type="term" value="F:zinc ion binding"/>
    <property type="evidence" value="ECO:0007669"/>
    <property type="project" value="UniProtKB-KW"/>
</dbReference>
<keyword evidence="3" id="KW-0472">Membrane</keyword>
<gene>
    <name evidence="4" type="ORF">SAMN04488087_0661</name>
</gene>
<dbReference type="AlphaFoldDB" id="A0A1M6QL75"/>
<protein>
    <recommendedName>
        <fullName evidence="6">6-bladed beta-propeller</fullName>
    </recommendedName>
</protein>
<dbReference type="Proteomes" id="UP000185812">
    <property type="component" value="Unassembled WGS sequence"/>
</dbReference>